<dbReference type="Proteomes" id="UP001205046">
    <property type="component" value="Unassembled WGS sequence"/>
</dbReference>
<name>A0ABT2HQL9_9MICC</name>
<sequence>MREMPADDASSELREYYRHFAQVEAAPVSPLYQDWAEGVAADAELLEKLLQLPAPKRQANLLFAAAGIAQVPLLPWAQVRQAVLQQWDQIRHLMLTRRTQTNEAGRLAVLNLPFARIAEQTRQPLALLEVGSSAGLCLYPDAWPIHYRFTDTAADANGEPADLETGKSTAHDGARLTPRGVLNSAVELTSELTGIQAPEKLPEVAWRGGIDLNPLDLRNPEDLDWLKALVWPGMEYRLKRLEAGAQLVSEQPPRIFTGDLNELLPQALAEVPEDAVPVVFHSAVLVYLSTEERAHFVEQVQASGVRWVSNEGLGVFPQIAAKLPREDPDQSGFILALDGEPLARTGPHGQYAKSLE</sequence>
<dbReference type="Pfam" id="PF10094">
    <property type="entry name" value="DUF2332"/>
    <property type="match status" value="1"/>
</dbReference>
<accession>A0ABT2HQL9</accession>
<dbReference type="EMBL" id="JALXMO010000013">
    <property type="protein sequence ID" value="MCT1606988.1"/>
    <property type="molecule type" value="Genomic_DNA"/>
</dbReference>
<evidence type="ECO:0000313" key="1">
    <source>
        <dbReference type="EMBL" id="MCT1606988.1"/>
    </source>
</evidence>
<dbReference type="RefSeq" id="WP_260073025.1">
    <property type="nucleotide sequence ID" value="NZ_JALXMO010000013.1"/>
</dbReference>
<reference evidence="1 2" key="1">
    <citation type="submission" date="2022-04" db="EMBL/GenBank/DDBJ databases">
        <title>Human microbiome associated bacterial genomes.</title>
        <authorList>
            <person name="Sandstrom S."/>
            <person name="Salamzade R."/>
            <person name="Kalan L.R."/>
        </authorList>
    </citation>
    <scope>NUCLEOTIDE SEQUENCE [LARGE SCALE GENOMIC DNA]</scope>
    <source>
        <strain evidence="2">p3-SID767</strain>
    </source>
</reference>
<keyword evidence="2" id="KW-1185">Reference proteome</keyword>
<dbReference type="InterPro" id="IPR011200">
    <property type="entry name" value="UCP012608"/>
</dbReference>
<gene>
    <name evidence="1" type="ORF">M3B43_06530</name>
</gene>
<protein>
    <submittedName>
        <fullName evidence="1">DUF2332 domain-containing protein</fullName>
    </submittedName>
</protein>
<comment type="caution">
    <text evidence="1">The sequence shown here is derived from an EMBL/GenBank/DDBJ whole genome shotgun (WGS) entry which is preliminary data.</text>
</comment>
<evidence type="ECO:0000313" key="2">
    <source>
        <dbReference type="Proteomes" id="UP001205046"/>
    </source>
</evidence>
<organism evidence="1 2">
    <name type="scientific">Nesterenkonia massiliensis</name>
    <dbReference type="NCBI Taxonomy" id="1232429"/>
    <lineage>
        <taxon>Bacteria</taxon>
        <taxon>Bacillati</taxon>
        <taxon>Actinomycetota</taxon>
        <taxon>Actinomycetes</taxon>
        <taxon>Micrococcales</taxon>
        <taxon>Micrococcaceae</taxon>
        <taxon>Nesterenkonia</taxon>
    </lineage>
</organism>
<proteinExistence type="predicted"/>